<dbReference type="OrthoDB" id="9802053at2"/>
<protein>
    <submittedName>
        <fullName evidence="1">SIR2 family protein</fullName>
    </submittedName>
</protein>
<dbReference type="EMBL" id="QUWV01000071">
    <property type="protein sequence ID" value="RFD19834.1"/>
    <property type="molecule type" value="Genomic_DNA"/>
</dbReference>
<evidence type="ECO:0000313" key="1">
    <source>
        <dbReference type="EMBL" id="RFD19834.1"/>
    </source>
</evidence>
<evidence type="ECO:0000313" key="2">
    <source>
        <dbReference type="Proteomes" id="UP000262371"/>
    </source>
</evidence>
<accession>A0A371Z012</accession>
<dbReference type="RefSeq" id="WP_116703142.1">
    <property type="nucleotide sequence ID" value="NZ_QUWV01000071.1"/>
</dbReference>
<comment type="caution">
    <text evidence="1">The sequence shown here is derived from an EMBL/GenBank/DDBJ whole genome shotgun (WGS) entry which is preliminary data.</text>
</comment>
<keyword evidence="2" id="KW-1185">Reference proteome</keyword>
<organism evidence="1 2">
    <name type="scientific">Komagataeibacter melaceti</name>
    <dbReference type="NCBI Taxonomy" id="2766577"/>
    <lineage>
        <taxon>Bacteria</taxon>
        <taxon>Pseudomonadati</taxon>
        <taxon>Pseudomonadota</taxon>
        <taxon>Alphaproteobacteria</taxon>
        <taxon>Acetobacterales</taxon>
        <taxon>Acetobacteraceae</taxon>
        <taxon>Komagataeibacter</taxon>
    </lineage>
</organism>
<dbReference type="Proteomes" id="UP000262371">
    <property type="component" value="Unassembled WGS sequence"/>
</dbReference>
<proteinExistence type="predicted"/>
<dbReference type="AlphaFoldDB" id="A0A371Z012"/>
<reference evidence="1 2" key="1">
    <citation type="submission" date="2018-08" db="EMBL/GenBank/DDBJ databases">
        <title>Komagataeibacter sp. AV 382.</title>
        <authorList>
            <person name="Skraban J."/>
            <person name="Trcek J."/>
        </authorList>
    </citation>
    <scope>NUCLEOTIDE SEQUENCE [LARGE SCALE GENOMIC DNA]</scope>
    <source>
        <strain evidence="1 2">AV 382</strain>
    </source>
</reference>
<sequence>MSDVTHEISAGLRAGRLIPYLGTGVSELRPPGDVPASPADLAAFLGRQVALPKRARGNPWAAAQYIESRRHRSTLTALMDKAYAEPVQPVGLHEMLAAYAPPLIVDTWYDGAMRTALEAGCPPDAWGEIQGITRAGIGEFQWFRAYDAAGQEVPVGEARGWKTILYKPHGSVTPAHNYLIADSDYVEVLTEIDIQTPIPEIVRFRRAECGFVFLGCRFDDQMLRIYARQIMKRSAGPYYAVVEPEVMSRNELRFLEINGIRPVCISLDAMAEMLVA</sequence>
<dbReference type="Pfam" id="PF13289">
    <property type="entry name" value="SIR2_2"/>
    <property type="match status" value="1"/>
</dbReference>
<gene>
    <name evidence="1" type="ORF">DY926_09420</name>
</gene>
<name>A0A371Z012_9PROT</name>